<dbReference type="InterPro" id="IPR002619">
    <property type="entry name" value="CX"/>
</dbReference>
<dbReference type="EMBL" id="BTSY01000004">
    <property type="protein sequence ID" value="GMT22508.1"/>
    <property type="molecule type" value="Genomic_DNA"/>
</dbReference>
<evidence type="ECO:0000313" key="4">
    <source>
        <dbReference type="Proteomes" id="UP001432322"/>
    </source>
</evidence>
<feature type="region of interest" description="Disordered" evidence="1">
    <location>
        <begin position="56"/>
        <end position="95"/>
    </location>
</feature>
<evidence type="ECO:0000313" key="3">
    <source>
        <dbReference type="EMBL" id="GMT22508.1"/>
    </source>
</evidence>
<dbReference type="AlphaFoldDB" id="A0AAV5VVW8"/>
<sequence length="173" mass="18354">NAPANYSQSLYGAIIPITSSVASASTPTSYTTTKNVVSREEDSSPVVFILSSRASSTTPSASSSSSLATTTTSRGTQRSSTSTTSRRTVSTTKLSSTTVGTIDPCLSVMDNAAPKVCSRLLDRRDARDPFMAMAFPNGTKPVELGWRCPSNLACCEWECCELPPAESSHRRSL</sequence>
<evidence type="ECO:0000259" key="2">
    <source>
        <dbReference type="Pfam" id="PF01705"/>
    </source>
</evidence>
<protein>
    <recommendedName>
        <fullName evidence="2">CX domain-containing protein</fullName>
    </recommendedName>
</protein>
<keyword evidence="4" id="KW-1185">Reference proteome</keyword>
<dbReference type="Proteomes" id="UP001432322">
    <property type="component" value="Unassembled WGS sequence"/>
</dbReference>
<evidence type="ECO:0000256" key="1">
    <source>
        <dbReference type="SAM" id="MobiDB-lite"/>
    </source>
</evidence>
<reference evidence="3" key="1">
    <citation type="submission" date="2023-10" db="EMBL/GenBank/DDBJ databases">
        <title>Genome assembly of Pristionchus species.</title>
        <authorList>
            <person name="Yoshida K."/>
            <person name="Sommer R.J."/>
        </authorList>
    </citation>
    <scope>NUCLEOTIDE SEQUENCE</scope>
    <source>
        <strain evidence="3">RS5133</strain>
    </source>
</reference>
<feature type="domain" description="CX" evidence="2">
    <location>
        <begin position="112"/>
        <end position="161"/>
    </location>
</feature>
<accession>A0AAV5VVW8</accession>
<feature type="non-terminal residue" evidence="3">
    <location>
        <position position="1"/>
    </location>
</feature>
<name>A0AAV5VVW8_9BILA</name>
<gene>
    <name evidence="3" type="ORF">PFISCL1PPCAC_13805</name>
</gene>
<feature type="non-terminal residue" evidence="3">
    <location>
        <position position="173"/>
    </location>
</feature>
<dbReference type="Pfam" id="PF01705">
    <property type="entry name" value="CX"/>
    <property type="match status" value="1"/>
</dbReference>
<proteinExistence type="predicted"/>
<organism evidence="3 4">
    <name type="scientific">Pristionchus fissidentatus</name>
    <dbReference type="NCBI Taxonomy" id="1538716"/>
    <lineage>
        <taxon>Eukaryota</taxon>
        <taxon>Metazoa</taxon>
        <taxon>Ecdysozoa</taxon>
        <taxon>Nematoda</taxon>
        <taxon>Chromadorea</taxon>
        <taxon>Rhabditida</taxon>
        <taxon>Rhabditina</taxon>
        <taxon>Diplogasteromorpha</taxon>
        <taxon>Diplogasteroidea</taxon>
        <taxon>Neodiplogasteridae</taxon>
        <taxon>Pristionchus</taxon>
    </lineage>
</organism>
<comment type="caution">
    <text evidence="3">The sequence shown here is derived from an EMBL/GenBank/DDBJ whole genome shotgun (WGS) entry which is preliminary data.</text>
</comment>